<dbReference type="AlphaFoldDB" id="A0ABD1XFX8"/>
<dbReference type="SUPFAM" id="SSF56672">
    <property type="entry name" value="DNA/RNA polymerases"/>
    <property type="match status" value="1"/>
</dbReference>
<protein>
    <recommendedName>
        <fullName evidence="1">Reverse transcriptase Ty1/copia-type domain-containing protein</fullName>
    </recommendedName>
</protein>
<evidence type="ECO:0000313" key="3">
    <source>
        <dbReference type="Proteomes" id="UP001605036"/>
    </source>
</evidence>
<organism evidence="2 3">
    <name type="scientific">Riccia fluitans</name>
    <dbReference type="NCBI Taxonomy" id="41844"/>
    <lineage>
        <taxon>Eukaryota</taxon>
        <taxon>Viridiplantae</taxon>
        <taxon>Streptophyta</taxon>
        <taxon>Embryophyta</taxon>
        <taxon>Marchantiophyta</taxon>
        <taxon>Marchantiopsida</taxon>
        <taxon>Marchantiidae</taxon>
        <taxon>Marchantiales</taxon>
        <taxon>Ricciaceae</taxon>
        <taxon>Riccia</taxon>
    </lineage>
</organism>
<gene>
    <name evidence="2" type="ORF">R1flu_026222</name>
</gene>
<proteinExistence type="predicted"/>
<dbReference type="EMBL" id="JBHFFA010000008">
    <property type="protein sequence ID" value="KAL2607649.1"/>
    <property type="molecule type" value="Genomic_DNA"/>
</dbReference>
<feature type="domain" description="Reverse transcriptase Ty1/copia-type" evidence="1">
    <location>
        <begin position="2"/>
        <end position="245"/>
    </location>
</feature>
<reference evidence="2 3" key="1">
    <citation type="submission" date="2024-09" db="EMBL/GenBank/DDBJ databases">
        <title>Chromosome-scale assembly of Riccia fluitans.</title>
        <authorList>
            <person name="Paukszto L."/>
            <person name="Sawicki J."/>
            <person name="Karawczyk K."/>
            <person name="Piernik-Szablinska J."/>
            <person name="Szczecinska M."/>
            <person name="Mazdziarz M."/>
        </authorList>
    </citation>
    <scope>NUCLEOTIDE SEQUENCE [LARGE SCALE GENOMIC DNA]</scope>
    <source>
        <strain evidence="2">Rf_01</strain>
        <tissue evidence="2">Aerial parts of the thallus</tissue>
    </source>
</reference>
<evidence type="ECO:0000259" key="1">
    <source>
        <dbReference type="Pfam" id="PF07727"/>
    </source>
</evidence>
<evidence type="ECO:0000313" key="2">
    <source>
        <dbReference type="EMBL" id="KAL2607649.1"/>
    </source>
</evidence>
<dbReference type="InterPro" id="IPR043502">
    <property type="entry name" value="DNA/RNA_pol_sf"/>
</dbReference>
<sequence>MSTWTLVPLPPGRRTVGCKWVFKVKTKPDGSVSRYKARLVAQGYSQIHGVDYTDTFSPVVRLQSIRVLFAVAVQYKMHIHQMDVKTAFLNGFLEEEVYMRLPEGLTPKDSTLVCKLHRALYGLKQSSRAWFHKIDTHLKKVGFSPLAADSNIYLLMDSLGLLVLALYVDDILLLSASTTLLSQAKQLLHQEFDMTDLGKVNHFLGIHVDYNFETSTLKLSQKAYILLKLARFNLSTVASKETPMVGGAQFTAADCPTTREEKAAMELIPYSESVGSLMWIALCTRQDIAFAVFSLAQFMSNLGQKHWIGVKRVFRYLASTQDLVLRYQHSTQPSQLLGYSDADWGGDTHTRKSTSGYCFLLSVVAISWSSTKQKSVALSTTKSEYMALSKAAAEAIWLRSLVKELEPELCTGAIILFCDNTSAISLSKTGKFHDRSKHIDIRHKFVNQQVADGHIKLLQCRSTDQIADILTKPLAKVIHTGLVTLLGLVPKGEC</sequence>
<keyword evidence="3" id="KW-1185">Reference proteome</keyword>
<name>A0ABD1XFX8_9MARC</name>
<dbReference type="InterPro" id="IPR013103">
    <property type="entry name" value="RVT_2"/>
</dbReference>
<comment type="caution">
    <text evidence="2">The sequence shown here is derived from an EMBL/GenBank/DDBJ whole genome shotgun (WGS) entry which is preliminary data.</text>
</comment>
<dbReference type="CDD" id="cd09272">
    <property type="entry name" value="RNase_HI_RT_Ty1"/>
    <property type="match status" value="1"/>
</dbReference>
<dbReference type="PANTHER" id="PTHR11439:SF483">
    <property type="entry name" value="PEPTIDE SYNTHASE GLIP-LIKE, PUTATIVE (AFU_ORTHOLOGUE AFUA_3G12920)-RELATED"/>
    <property type="match status" value="1"/>
</dbReference>
<dbReference type="Pfam" id="PF07727">
    <property type="entry name" value="RVT_2"/>
    <property type="match status" value="1"/>
</dbReference>
<dbReference type="PANTHER" id="PTHR11439">
    <property type="entry name" value="GAG-POL-RELATED RETROTRANSPOSON"/>
    <property type="match status" value="1"/>
</dbReference>
<accession>A0ABD1XFX8</accession>
<dbReference type="Proteomes" id="UP001605036">
    <property type="component" value="Unassembled WGS sequence"/>
</dbReference>